<evidence type="ECO:0000313" key="2">
    <source>
        <dbReference type="Proteomes" id="UP001595912"/>
    </source>
</evidence>
<name>A0ABV9WH53_9ACTN</name>
<gene>
    <name evidence="1" type="ORF">ACFPIJ_57515</name>
</gene>
<proteinExistence type="predicted"/>
<comment type="caution">
    <text evidence="1">The sequence shown here is derived from an EMBL/GenBank/DDBJ whole genome shotgun (WGS) entry which is preliminary data.</text>
</comment>
<evidence type="ECO:0000313" key="1">
    <source>
        <dbReference type="EMBL" id="MFC5007400.1"/>
    </source>
</evidence>
<dbReference type="Proteomes" id="UP001595912">
    <property type="component" value="Unassembled WGS sequence"/>
</dbReference>
<accession>A0ABV9WH53</accession>
<reference evidence="2" key="1">
    <citation type="journal article" date="2019" name="Int. J. Syst. Evol. Microbiol.">
        <title>The Global Catalogue of Microorganisms (GCM) 10K type strain sequencing project: providing services to taxonomists for standard genome sequencing and annotation.</title>
        <authorList>
            <consortium name="The Broad Institute Genomics Platform"/>
            <consortium name="The Broad Institute Genome Sequencing Center for Infectious Disease"/>
            <person name="Wu L."/>
            <person name="Ma J."/>
        </authorList>
    </citation>
    <scope>NUCLEOTIDE SEQUENCE [LARGE SCALE GENOMIC DNA]</scope>
    <source>
        <strain evidence="2">CGMCC 4.7152</strain>
    </source>
</reference>
<keyword evidence="2" id="KW-1185">Reference proteome</keyword>
<organism evidence="1 2">
    <name type="scientific">Dactylosporangium cerinum</name>
    <dbReference type="NCBI Taxonomy" id="1434730"/>
    <lineage>
        <taxon>Bacteria</taxon>
        <taxon>Bacillati</taxon>
        <taxon>Actinomycetota</taxon>
        <taxon>Actinomycetes</taxon>
        <taxon>Micromonosporales</taxon>
        <taxon>Micromonosporaceae</taxon>
        <taxon>Dactylosporangium</taxon>
    </lineage>
</organism>
<protein>
    <submittedName>
        <fullName evidence="1">Uncharacterized protein</fullName>
    </submittedName>
</protein>
<sequence length="104" mass="11833">MIMDLKDVVLGLGGFPTRTYIFVPEDVVEVNASTPTMLLGYDDPRPAGWRYFLEVPTARDVLAQWSYWHNNRQSSVDEACAAIIYYADHDAYILDDLNDEQATD</sequence>
<dbReference type="RefSeq" id="WP_380128045.1">
    <property type="nucleotide sequence ID" value="NZ_JBHSIU010000123.1"/>
</dbReference>
<dbReference type="EMBL" id="JBHSIU010000123">
    <property type="protein sequence ID" value="MFC5007400.1"/>
    <property type="molecule type" value="Genomic_DNA"/>
</dbReference>